<dbReference type="PANTHER" id="PTHR30477:SF22">
    <property type="entry name" value="METAL ABC TRANSPORTER PERMEASE"/>
    <property type="match status" value="1"/>
</dbReference>
<comment type="similarity">
    <text evidence="2 6">Belongs to the ABC-3 integral membrane protein family.</text>
</comment>
<feature type="transmembrane region" description="Helical" evidence="7">
    <location>
        <begin position="29"/>
        <end position="49"/>
    </location>
</feature>
<evidence type="ECO:0000256" key="4">
    <source>
        <dbReference type="ARBA" id="ARBA00022989"/>
    </source>
</evidence>
<dbReference type="AlphaFoldDB" id="A0A1G6QX95"/>
<evidence type="ECO:0000256" key="6">
    <source>
        <dbReference type="RuleBase" id="RU003943"/>
    </source>
</evidence>
<dbReference type="Gene3D" id="1.10.3470.10">
    <property type="entry name" value="ABC transporter involved in vitamin B12 uptake, BtuC"/>
    <property type="match status" value="1"/>
</dbReference>
<comment type="subcellular location">
    <subcellularLocation>
        <location evidence="6">Cell membrane</location>
        <topology evidence="6">Multi-pass membrane protein</topology>
    </subcellularLocation>
    <subcellularLocation>
        <location evidence="1">Membrane</location>
        <topology evidence="1">Multi-pass membrane protein</topology>
    </subcellularLocation>
</comment>
<evidence type="ECO:0000256" key="7">
    <source>
        <dbReference type="SAM" id="Phobius"/>
    </source>
</evidence>
<dbReference type="SUPFAM" id="SSF81345">
    <property type="entry name" value="ABC transporter involved in vitamin B12 uptake, BtuC"/>
    <property type="match status" value="1"/>
</dbReference>
<feature type="transmembrane region" description="Helical" evidence="7">
    <location>
        <begin position="79"/>
        <end position="101"/>
    </location>
</feature>
<keyword evidence="3 6" id="KW-0812">Transmembrane</keyword>
<dbReference type="CDD" id="cd06550">
    <property type="entry name" value="TM_ABC_iron-siderophores_like"/>
    <property type="match status" value="1"/>
</dbReference>
<keyword evidence="4 7" id="KW-1133">Transmembrane helix</keyword>
<feature type="transmembrane region" description="Helical" evidence="7">
    <location>
        <begin position="156"/>
        <end position="174"/>
    </location>
</feature>
<dbReference type="GO" id="GO:0055085">
    <property type="term" value="P:transmembrane transport"/>
    <property type="evidence" value="ECO:0007669"/>
    <property type="project" value="InterPro"/>
</dbReference>
<evidence type="ECO:0000313" key="9">
    <source>
        <dbReference type="Proteomes" id="UP000199387"/>
    </source>
</evidence>
<reference evidence="8 9" key="1">
    <citation type="submission" date="2016-10" db="EMBL/GenBank/DDBJ databases">
        <authorList>
            <person name="de Groot N.N."/>
        </authorList>
    </citation>
    <scope>NUCLEOTIDE SEQUENCE [LARGE SCALE GENOMIC DNA]</scope>
    <source>
        <strain evidence="8 9">DSM 45514</strain>
    </source>
</reference>
<accession>A0A1G6QX95</accession>
<feature type="transmembrane region" description="Helical" evidence="7">
    <location>
        <begin position="219"/>
        <end position="236"/>
    </location>
</feature>
<dbReference type="GO" id="GO:0010043">
    <property type="term" value="P:response to zinc ion"/>
    <property type="evidence" value="ECO:0007669"/>
    <property type="project" value="TreeGrafter"/>
</dbReference>
<keyword evidence="6" id="KW-0813">Transport</keyword>
<dbReference type="Proteomes" id="UP000199387">
    <property type="component" value="Unassembled WGS sequence"/>
</dbReference>
<name>A0A1G6QX95_9BACL</name>
<evidence type="ECO:0000256" key="3">
    <source>
        <dbReference type="ARBA" id="ARBA00022692"/>
    </source>
</evidence>
<dbReference type="PANTHER" id="PTHR30477">
    <property type="entry name" value="ABC-TRANSPORTER METAL-BINDING PROTEIN"/>
    <property type="match status" value="1"/>
</dbReference>
<feature type="transmembrane region" description="Helical" evidence="7">
    <location>
        <begin position="269"/>
        <end position="286"/>
    </location>
</feature>
<organism evidence="8 9">
    <name type="scientific">Melghirimyces thermohalophilus</name>
    <dbReference type="NCBI Taxonomy" id="1236220"/>
    <lineage>
        <taxon>Bacteria</taxon>
        <taxon>Bacillati</taxon>
        <taxon>Bacillota</taxon>
        <taxon>Bacilli</taxon>
        <taxon>Bacillales</taxon>
        <taxon>Thermoactinomycetaceae</taxon>
        <taxon>Melghirimyces</taxon>
    </lineage>
</organism>
<evidence type="ECO:0000313" key="8">
    <source>
        <dbReference type="EMBL" id="SDC96377.1"/>
    </source>
</evidence>
<feature type="transmembrane region" description="Helical" evidence="7">
    <location>
        <begin position="54"/>
        <end position="73"/>
    </location>
</feature>
<feature type="transmembrane region" description="Helical" evidence="7">
    <location>
        <begin position="195"/>
        <end position="213"/>
    </location>
</feature>
<evidence type="ECO:0000256" key="1">
    <source>
        <dbReference type="ARBA" id="ARBA00004141"/>
    </source>
</evidence>
<proteinExistence type="inferred from homology"/>
<protein>
    <submittedName>
        <fullName evidence="8">Zinc transport system permease protein</fullName>
    </submittedName>
</protein>
<gene>
    <name evidence="8" type="ORF">SAMN04488112_12430</name>
</gene>
<keyword evidence="5 7" id="KW-0472">Membrane</keyword>
<keyword evidence="9" id="KW-1185">Reference proteome</keyword>
<feature type="transmembrane region" description="Helical" evidence="7">
    <location>
        <begin position="243"/>
        <end position="263"/>
    </location>
</feature>
<evidence type="ECO:0000256" key="5">
    <source>
        <dbReference type="ARBA" id="ARBA00023136"/>
    </source>
</evidence>
<dbReference type="GO" id="GO:0043190">
    <property type="term" value="C:ATP-binding cassette (ABC) transporter complex"/>
    <property type="evidence" value="ECO:0007669"/>
    <property type="project" value="InterPro"/>
</dbReference>
<dbReference type="Pfam" id="PF00950">
    <property type="entry name" value="ABC-3"/>
    <property type="match status" value="1"/>
</dbReference>
<dbReference type="InterPro" id="IPR037294">
    <property type="entry name" value="ABC_BtuC-like"/>
</dbReference>
<feature type="transmembrane region" description="Helical" evidence="7">
    <location>
        <begin position="113"/>
        <end position="136"/>
    </location>
</feature>
<evidence type="ECO:0000256" key="2">
    <source>
        <dbReference type="ARBA" id="ARBA00008034"/>
    </source>
</evidence>
<dbReference type="InterPro" id="IPR001626">
    <property type="entry name" value="ABC_TroCD"/>
</dbReference>
<dbReference type="EMBL" id="FMZA01000024">
    <property type="protein sequence ID" value="SDC96377.1"/>
    <property type="molecule type" value="Genomic_DNA"/>
</dbReference>
<dbReference type="STRING" id="1236220.SAMN04488112_12430"/>
<sequence length="306" mass="32263">MKKGGEGCGPAASSVMIDMILTYDFMQRALIAGLVIGIISPMVGLFLVVRRLSLIADALAHVTLSGVAAGLLLQKQFPAFQTFNPMISGMMFSLTASVFVERLRQWYRSYQELAIPVILSGGIGLGVVLISAADGFSVDVAGYLFGSILAVSPSEIGAIIGAGVLVVAVILLFYKELFALSFDEESAMFAGIPRRSINILFGLVVALVITASIRVVGILLVSGLITLPVAAAMQLASGFKKTLFLSILFAQVSVFCGLAAAFYLDWASGGTIVLVSVLILLVVGGGKRLIRRVLRSGNGVRRRDAS</sequence>